<dbReference type="SUPFAM" id="SSF74653">
    <property type="entry name" value="TolA/TonB C-terminal domain"/>
    <property type="match status" value="1"/>
</dbReference>
<dbReference type="AlphaFoldDB" id="A0A7V8FF81"/>
<evidence type="ECO:0000313" key="3">
    <source>
        <dbReference type="Proteomes" id="UP000487117"/>
    </source>
</evidence>
<evidence type="ECO:0000313" key="2">
    <source>
        <dbReference type="EMBL" id="KAF1014216.1"/>
    </source>
</evidence>
<dbReference type="Gene3D" id="3.30.1150.10">
    <property type="match status" value="1"/>
</dbReference>
<evidence type="ECO:0008006" key="4">
    <source>
        <dbReference type="Google" id="ProtNLM"/>
    </source>
</evidence>
<evidence type="ECO:0000256" key="1">
    <source>
        <dbReference type="SAM" id="SignalP"/>
    </source>
</evidence>
<comment type="caution">
    <text evidence="2">The sequence shown here is derived from an EMBL/GenBank/DDBJ whole genome shotgun (WGS) entry which is preliminary data.</text>
</comment>
<dbReference type="Proteomes" id="UP000487117">
    <property type="component" value="Unassembled WGS sequence"/>
</dbReference>
<reference evidence="3" key="1">
    <citation type="journal article" date="2020" name="MBio">
        <title>Horizontal gene transfer to a defensive symbiont with a reduced genome amongst a multipartite beetle microbiome.</title>
        <authorList>
            <person name="Waterworth S.C."/>
            <person name="Florez L.V."/>
            <person name="Rees E.R."/>
            <person name="Hertweck C."/>
            <person name="Kaltenpoth M."/>
            <person name="Kwan J.C."/>
        </authorList>
    </citation>
    <scope>NUCLEOTIDE SEQUENCE [LARGE SCALE GENOMIC DNA]</scope>
</reference>
<organism evidence="2 3">
    <name type="scientific">Stenotrophomonas maltophilia</name>
    <name type="common">Pseudomonas maltophilia</name>
    <name type="synonym">Xanthomonas maltophilia</name>
    <dbReference type="NCBI Taxonomy" id="40324"/>
    <lineage>
        <taxon>Bacteria</taxon>
        <taxon>Pseudomonadati</taxon>
        <taxon>Pseudomonadota</taxon>
        <taxon>Gammaproteobacteria</taxon>
        <taxon>Lysobacterales</taxon>
        <taxon>Lysobacteraceae</taxon>
        <taxon>Stenotrophomonas</taxon>
        <taxon>Stenotrophomonas maltophilia group</taxon>
    </lineage>
</organism>
<protein>
    <recommendedName>
        <fullName evidence="4">TonB C-terminal domain-containing protein</fullName>
    </recommendedName>
</protein>
<accession>A0A7V8FF81</accession>
<feature type="chain" id="PRO_5030517325" description="TonB C-terminal domain-containing protein" evidence="1">
    <location>
        <begin position="28"/>
        <end position="149"/>
    </location>
</feature>
<feature type="signal peptide" evidence="1">
    <location>
        <begin position="1"/>
        <end position="27"/>
    </location>
</feature>
<sequence length="149" mass="16120">MSYWNAPRFGALWVPALLLCLATPAYPQAPGRADPAPISTEVFFRPGDAPSTGAFVASVVQHSPSPRFLPDSVPADAPMEMLLSLDIVLEDKLTNVDILRSSHNRGLDRAALQQWLFTPAQSEGVAVRSRMGVKAVFGMREPPLPIANI</sequence>
<gene>
    <name evidence="2" type="ORF">GAK31_03240</name>
</gene>
<name>A0A7V8FF81_STEMA</name>
<dbReference type="EMBL" id="WNDS01000004">
    <property type="protein sequence ID" value="KAF1014216.1"/>
    <property type="molecule type" value="Genomic_DNA"/>
</dbReference>
<keyword evidence="1" id="KW-0732">Signal</keyword>
<proteinExistence type="predicted"/>